<keyword evidence="5" id="KW-1185">Reference proteome</keyword>
<name>B8MQW5_TALSN</name>
<dbReference type="VEuPathDB" id="FungiDB:TSTA_053180"/>
<evidence type="ECO:0000313" key="5">
    <source>
        <dbReference type="Proteomes" id="UP000001745"/>
    </source>
</evidence>
<dbReference type="STRING" id="441959.B8MQW5"/>
<keyword evidence="2" id="KW-0560">Oxidoreductase</keyword>
<dbReference type="InterPro" id="IPR036291">
    <property type="entry name" value="NAD(P)-bd_dom_sf"/>
</dbReference>
<gene>
    <name evidence="4" type="ORF">TSTA_053180</name>
</gene>
<dbReference type="GO" id="GO:0016491">
    <property type="term" value="F:oxidoreductase activity"/>
    <property type="evidence" value="ECO:0007669"/>
    <property type="project" value="UniProtKB-KW"/>
</dbReference>
<dbReference type="InParanoid" id="B8MQW5"/>
<dbReference type="Proteomes" id="UP000001745">
    <property type="component" value="Unassembled WGS sequence"/>
</dbReference>
<dbReference type="PANTHER" id="PTHR47706">
    <property type="entry name" value="NMRA-LIKE FAMILY PROTEIN"/>
    <property type="match status" value="1"/>
</dbReference>
<sequence length="351" mass="38906">MLQGYSKDQPEGFHNRIERVALIGAGGHMGSHIAEALLKTRKHVVKVISRPNSTSKMPFGAHVERIEYGDSDDSEIVQALEGQQALIITMSVAAPRDIISKLIRAAAKAGVSYILPNWYGHDPAAEKLCKDTFLADIKTRICTEIESLGVSSYILLACGFWYEFSLGGGPDRYGFDFKNRSVVVFDGGNTAINTSTWPQCGRAIASLMSLKVLPEDENDRSVTLLQFHNRPVYISSFRLTQWDMFKSIKRVTGTKDADWTITHESSAERYASAKDSILQGDHHAFVKFLYSRTFYPNGGGDFESTHGLHNGVLGLPGEDLDAYTSVAISMGENEEVVDDDVRRRVIHVLNE</sequence>
<dbReference type="InterPro" id="IPR051609">
    <property type="entry name" value="NmrA/Isoflavone_reductase-like"/>
</dbReference>
<protein>
    <submittedName>
        <fullName evidence="4">Oxidoreductase CipA-like, putative</fullName>
    </submittedName>
</protein>
<dbReference type="OrthoDB" id="9974981at2759"/>
<dbReference type="HOGENOM" id="CLU_044876_1_1_1"/>
<reference evidence="5" key="1">
    <citation type="journal article" date="2015" name="Genome Announc.">
        <title>Genome sequence of the AIDS-associated pathogen Penicillium marneffei (ATCC18224) and its near taxonomic relative Talaromyces stipitatus (ATCC10500).</title>
        <authorList>
            <person name="Nierman W.C."/>
            <person name="Fedorova-Abrams N.D."/>
            <person name="Andrianopoulos A."/>
        </authorList>
    </citation>
    <scope>NUCLEOTIDE SEQUENCE [LARGE SCALE GENOMIC DNA]</scope>
    <source>
        <strain evidence="5">ATCC 10500 / CBS 375.48 / QM 6759 / NRRL 1006</strain>
    </source>
</reference>
<evidence type="ECO:0000256" key="1">
    <source>
        <dbReference type="ARBA" id="ARBA00022857"/>
    </source>
</evidence>
<evidence type="ECO:0000313" key="4">
    <source>
        <dbReference type="EMBL" id="EED12800.1"/>
    </source>
</evidence>
<evidence type="ECO:0000259" key="3">
    <source>
        <dbReference type="Pfam" id="PF05368"/>
    </source>
</evidence>
<dbReference type="Pfam" id="PF05368">
    <property type="entry name" value="NmrA"/>
    <property type="match status" value="1"/>
</dbReference>
<keyword evidence="1" id="KW-0521">NADP</keyword>
<feature type="domain" description="NmrA-like" evidence="3">
    <location>
        <begin position="19"/>
        <end position="155"/>
    </location>
</feature>
<dbReference type="GeneID" id="8098269"/>
<dbReference type="SUPFAM" id="SSF51735">
    <property type="entry name" value="NAD(P)-binding Rossmann-fold domains"/>
    <property type="match status" value="1"/>
</dbReference>
<dbReference type="OMA" id="WAITHES"/>
<dbReference type="Gene3D" id="3.40.50.720">
    <property type="entry name" value="NAD(P)-binding Rossmann-like Domain"/>
    <property type="match status" value="1"/>
</dbReference>
<dbReference type="Gene3D" id="3.90.25.10">
    <property type="entry name" value="UDP-galactose 4-epimerase, domain 1"/>
    <property type="match status" value="1"/>
</dbReference>
<evidence type="ECO:0000256" key="2">
    <source>
        <dbReference type="ARBA" id="ARBA00023002"/>
    </source>
</evidence>
<dbReference type="PhylomeDB" id="B8MQW5"/>
<dbReference type="AlphaFoldDB" id="B8MQW5"/>
<dbReference type="RefSeq" id="XP_002486911.1">
    <property type="nucleotide sequence ID" value="XM_002486866.1"/>
</dbReference>
<dbReference type="InterPro" id="IPR008030">
    <property type="entry name" value="NmrA-like"/>
</dbReference>
<proteinExistence type="predicted"/>
<dbReference type="PANTHER" id="PTHR47706:SF7">
    <property type="entry name" value="CIPA-LIKE, PUTATIVE (AFU_ORTHOLOGUE AFUA_1G01630)-RELATED"/>
    <property type="match status" value="1"/>
</dbReference>
<dbReference type="eggNOG" id="ENOG502QTQ8">
    <property type="taxonomic scope" value="Eukaryota"/>
</dbReference>
<accession>B8MQW5</accession>
<organism evidence="4 5">
    <name type="scientific">Talaromyces stipitatus (strain ATCC 10500 / CBS 375.48 / QM 6759 / NRRL 1006)</name>
    <name type="common">Penicillium stipitatum</name>
    <dbReference type="NCBI Taxonomy" id="441959"/>
    <lineage>
        <taxon>Eukaryota</taxon>
        <taxon>Fungi</taxon>
        <taxon>Dikarya</taxon>
        <taxon>Ascomycota</taxon>
        <taxon>Pezizomycotina</taxon>
        <taxon>Eurotiomycetes</taxon>
        <taxon>Eurotiomycetidae</taxon>
        <taxon>Eurotiales</taxon>
        <taxon>Trichocomaceae</taxon>
        <taxon>Talaromyces</taxon>
        <taxon>Talaromyces sect. Talaromyces</taxon>
    </lineage>
</organism>
<dbReference type="EMBL" id="EQ962659">
    <property type="protein sequence ID" value="EED12800.1"/>
    <property type="molecule type" value="Genomic_DNA"/>
</dbReference>